<gene>
    <name evidence="1" type="ORF">A2696_02455</name>
</gene>
<comment type="caution">
    <text evidence="1">The sequence shown here is derived from an EMBL/GenBank/DDBJ whole genome shotgun (WGS) entry which is preliminary data.</text>
</comment>
<name>A0A1F5G0N8_9BACT</name>
<organism evidence="1 2">
    <name type="scientific">Candidatus Curtissbacteria bacterium RIFCSPHIGHO2_01_FULL_41_13</name>
    <dbReference type="NCBI Taxonomy" id="1797745"/>
    <lineage>
        <taxon>Bacteria</taxon>
        <taxon>Candidatus Curtissiibacteriota</taxon>
    </lineage>
</organism>
<dbReference type="Proteomes" id="UP000177069">
    <property type="component" value="Unassembled WGS sequence"/>
</dbReference>
<dbReference type="GO" id="GO:0006974">
    <property type="term" value="P:DNA damage response"/>
    <property type="evidence" value="ECO:0007669"/>
    <property type="project" value="TreeGrafter"/>
</dbReference>
<dbReference type="Pfam" id="PF04402">
    <property type="entry name" value="SIMPL"/>
    <property type="match status" value="1"/>
</dbReference>
<sequence>MAKSKINPNILWSRQTWLWPLVVLLLALGAFYTKPWQIKPAETISVSASGKTQVTPNIAKITATIESQNPNLDEARSDNEQKISTIVTKLKELGVEEKDIKTQNISGGPGYEPQILIYPPRPKNINQLSTSLEITIRNFDISDEVLATLTQSGTTDLYGPNLTVDDQTLEAAKSKAREDAVSQARKKAEELAKLSERRLGKVVKIQEQGDFGYPVPIIAQSELDLKERASQIQPGQNEVTINLSVDFALE</sequence>
<dbReference type="PANTHER" id="PTHR34387:SF2">
    <property type="entry name" value="SLR1258 PROTEIN"/>
    <property type="match status" value="1"/>
</dbReference>
<dbReference type="InterPro" id="IPR007497">
    <property type="entry name" value="SIMPL/DUF541"/>
</dbReference>
<dbReference type="Gene3D" id="3.30.110.170">
    <property type="entry name" value="Protein of unknown function (DUF541), domain 1"/>
    <property type="match status" value="1"/>
</dbReference>
<reference evidence="1 2" key="1">
    <citation type="journal article" date="2016" name="Nat. Commun.">
        <title>Thousands of microbial genomes shed light on interconnected biogeochemical processes in an aquifer system.</title>
        <authorList>
            <person name="Anantharaman K."/>
            <person name="Brown C.T."/>
            <person name="Hug L.A."/>
            <person name="Sharon I."/>
            <person name="Castelle C.J."/>
            <person name="Probst A.J."/>
            <person name="Thomas B.C."/>
            <person name="Singh A."/>
            <person name="Wilkins M.J."/>
            <person name="Karaoz U."/>
            <person name="Brodie E.L."/>
            <person name="Williams K.H."/>
            <person name="Hubbard S.S."/>
            <person name="Banfield J.F."/>
        </authorList>
    </citation>
    <scope>NUCLEOTIDE SEQUENCE [LARGE SCALE GENOMIC DNA]</scope>
</reference>
<evidence type="ECO:0008006" key="3">
    <source>
        <dbReference type="Google" id="ProtNLM"/>
    </source>
</evidence>
<evidence type="ECO:0000313" key="1">
    <source>
        <dbReference type="EMBL" id="OGD85443.1"/>
    </source>
</evidence>
<accession>A0A1F5G0N8</accession>
<dbReference type="PANTHER" id="PTHR34387">
    <property type="entry name" value="SLR1258 PROTEIN"/>
    <property type="match status" value="1"/>
</dbReference>
<dbReference type="EMBL" id="MFBA01000026">
    <property type="protein sequence ID" value="OGD85443.1"/>
    <property type="molecule type" value="Genomic_DNA"/>
</dbReference>
<protein>
    <recommendedName>
        <fullName evidence="3">DUF541 domain-containing protein</fullName>
    </recommendedName>
</protein>
<dbReference type="Gene3D" id="3.30.70.2970">
    <property type="entry name" value="Protein of unknown function (DUF541), domain 2"/>
    <property type="match status" value="1"/>
</dbReference>
<dbReference type="PROSITE" id="PS00430">
    <property type="entry name" value="TONB_DEPENDENT_REC_1"/>
    <property type="match status" value="1"/>
</dbReference>
<evidence type="ECO:0000313" key="2">
    <source>
        <dbReference type="Proteomes" id="UP000177069"/>
    </source>
</evidence>
<dbReference type="InterPro" id="IPR052022">
    <property type="entry name" value="26kDa_periplasmic_antigen"/>
</dbReference>
<dbReference type="AlphaFoldDB" id="A0A1F5G0N8"/>
<proteinExistence type="predicted"/>
<dbReference type="InterPro" id="IPR010916">
    <property type="entry name" value="TonB_box_CS"/>
</dbReference>